<keyword evidence="4" id="KW-1185">Reference proteome</keyword>
<dbReference type="EMBL" id="JBAMMX010000015">
    <property type="protein sequence ID" value="KAK6927003.1"/>
    <property type="molecule type" value="Genomic_DNA"/>
</dbReference>
<gene>
    <name evidence="3" type="ORF">RJ641_008722</name>
</gene>
<dbReference type="PRINTS" id="PR00625">
    <property type="entry name" value="JDOMAIN"/>
</dbReference>
<dbReference type="Proteomes" id="UP001370490">
    <property type="component" value="Unassembled WGS sequence"/>
</dbReference>
<comment type="caution">
    <text evidence="3">The sequence shown here is derived from an EMBL/GenBank/DDBJ whole genome shotgun (WGS) entry which is preliminary data.</text>
</comment>
<evidence type="ECO:0000313" key="4">
    <source>
        <dbReference type="Proteomes" id="UP001370490"/>
    </source>
</evidence>
<dbReference type="PROSITE" id="PS50076">
    <property type="entry name" value="DNAJ_2"/>
    <property type="match status" value="1"/>
</dbReference>
<dbReference type="InterPro" id="IPR036869">
    <property type="entry name" value="J_dom_sf"/>
</dbReference>
<accession>A0AAN8ZB07</accession>
<name>A0AAN8ZB07_9MAGN</name>
<dbReference type="InterPro" id="IPR001623">
    <property type="entry name" value="DnaJ_domain"/>
</dbReference>
<dbReference type="GO" id="GO:0005737">
    <property type="term" value="C:cytoplasm"/>
    <property type="evidence" value="ECO:0007669"/>
    <property type="project" value="TreeGrafter"/>
</dbReference>
<feature type="region of interest" description="Disordered" evidence="1">
    <location>
        <begin position="235"/>
        <end position="272"/>
    </location>
</feature>
<evidence type="ECO:0000259" key="2">
    <source>
        <dbReference type="PROSITE" id="PS50076"/>
    </source>
</evidence>
<sequence>MHGFALSVIPTKFFSFSRLNSTPTCFPLLYSHNSSLFFIPICTYGFRNNPNVHFGIFKLHTGNYFSKTKRRINTHLRVGRRESPYEVLGVSPSASSEEIKRAYRKLALKYHPDVNKEANAQEEFLRIKHAYNTLMNSGSRQRYDSGSQGSDYSYSSAGRSQKWNPQVEEDFNGFGEFLRDVQVTIGDLFRDLQEEFQNWEANAASQGQPNSLWEELADIGEEFVEFLERELNITDSATEGDQYSEEFQEGNRSAGNEPQSKPGRNSSIEENIKEIEATLAKLKRELGL</sequence>
<evidence type="ECO:0000313" key="3">
    <source>
        <dbReference type="EMBL" id="KAK6927003.1"/>
    </source>
</evidence>
<dbReference type="CDD" id="cd06257">
    <property type="entry name" value="DnaJ"/>
    <property type="match status" value="1"/>
</dbReference>
<dbReference type="PANTHER" id="PTHR43096:SF61">
    <property type="entry name" value="CHAPERONE DNAJ-DOMAIN SUPERFAMILY PROTEIN"/>
    <property type="match status" value="1"/>
</dbReference>
<feature type="region of interest" description="Disordered" evidence="1">
    <location>
        <begin position="138"/>
        <end position="161"/>
    </location>
</feature>
<feature type="compositionally biased region" description="Low complexity" evidence="1">
    <location>
        <begin position="144"/>
        <end position="156"/>
    </location>
</feature>
<feature type="domain" description="J" evidence="2">
    <location>
        <begin position="83"/>
        <end position="147"/>
    </location>
</feature>
<dbReference type="GO" id="GO:0042026">
    <property type="term" value="P:protein refolding"/>
    <property type="evidence" value="ECO:0007669"/>
    <property type="project" value="TreeGrafter"/>
</dbReference>
<organism evidence="3 4">
    <name type="scientific">Dillenia turbinata</name>
    <dbReference type="NCBI Taxonomy" id="194707"/>
    <lineage>
        <taxon>Eukaryota</taxon>
        <taxon>Viridiplantae</taxon>
        <taxon>Streptophyta</taxon>
        <taxon>Embryophyta</taxon>
        <taxon>Tracheophyta</taxon>
        <taxon>Spermatophyta</taxon>
        <taxon>Magnoliopsida</taxon>
        <taxon>eudicotyledons</taxon>
        <taxon>Gunneridae</taxon>
        <taxon>Pentapetalae</taxon>
        <taxon>Dilleniales</taxon>
        <taxon>Dilleniaceae</taxon>
        <taxon>Dillenia</taxon>
    </lineage>
</organism>
<dbReference type="GO" id="GO:0051082">
    <property type="term" value="F:unfolded protein binding"/>
    <property type="evidence" value="ECO:0007669"/>
    <property type="project" value="TreeGrafter"/>
</dbReference>
<dbReference type="Pfam" id="PF00226">
    <property type="entry name" value="DnaJ"/>
    <property type="match status" value="1"/>
</dbReference>
<dbReference type="PANTHER" id="PTHR43096">
    <property type="entry name" value="DNAJ HOMOLOG 1, MITOCHONDRIAL-RELATED"/>
    <property type="match status" value="1"/>
</dbReference>
<reference evidence="3 4" key="1">
    <citation type="submission" date="2023-12" db="EMBL/GenBank/DDBJ databases">
        <title>A high-quality genome assembly for Dillenia turbinata (Dilleniales).</title>
        <authorList>
            <person name="Chanderbali A."/>
        </authorList>
    </citation>
    <scope>NUCLEOTIDE SEQUENCE [LARGE SCALE GENOMIC DNA]</scope>
    <source>
        <strain evidence="3">LSX21</strain>
        <tissue evidence="3">Leaf</tissue>
    </source>
</reference>
<dbReference type="AlphaFoldDB" id="A0AAN8ZB07"/>
<proteinExistence type="predicted"/>
<feature type="compositionally biased region" description="Polar residues" evidence="1">
    <location>
        <begin position="250"/>
        <end position="264"/>
    </location>
</feature>
<dbReference type="SUPFAM" id="SSF46565">
    <property type="entry name" value="Chaperone J-domain"/>
    <property type="match status" value="1"/>
</dbReference>
<dbReference type="Gene3D" id="1.10.287.110">
    <property type="entry name" value="DnaJ domain"/>
    <property type="match status" value="1"/>
</dbReference>
<dbReference type="SMART" id="SM00271">
    <property type="entry name" value="DnaJ"/>
    <property type="match status" value="1"/>
</dbReference>
<protein>
    <submittedName>
        <fullName evidence="3">DnaJ domain</fullName>
    </submittedName>
</protein>
<evidence type="ECO:0000256" key="1">
    <source>
        <dbReference type="SAM" id="MobiDB-lite"/>
    </source>
</evidence>